<name>A0A2N3U936_9BACT</name>
<reference evidence="2 3" key="1">
    <citation type="submission" date="2017-12" db="EMBL/GenBank/DDBJ databases">
        <title>Genomic Encyclopedia of Type Strains, Phase III (KMG-III): the genomes of soil and plant-associated and newly described type strains.</title>
        <authorList>
            <person name="Whitman W."/>
        </authorList>
    </citation>
    <scope>NUCLEOTIDE SEQUENCE [LARGE SCALE GENOMIC DNA]</scope>
    <source>
        <strain evidence="2 3">LP43</strain>
    </source>
</reference>
<dbReference type="Proteomes" id="UP000233782">
    <property type="component" value="Unassembled WGS sequence"/>
</dbReference>
<dbReference type="GO" id="GO:0008168">
    <property type="term" value="F:methyltransferase activity"/>
    <property type="evidence" value="ECO:0007669"/>
    <property type="project" value="UniProtKB-KW"/>
</dbReference>
<protein>
    <submittedName>
        <fullName evidence="2">Methyltransferase family protein</fullName>
    </submittedName>
</protein>
<dbReference type="RefSeq" id="WP_245869272.1">
    <property type="nucleotide sequence ID" value="NZ_PJMU01000003.1"/>
</dbReference>
<accession>A0A2N3U936</accession>
<feature type="domain" description="Methyltransferase" evidence="1">
    <location>
        <begin position="46"/>
        <end position="144"/>
    </location>
</feature>
<keyword evidence="3" id="KW-1185">Reference proteome</keyword>
<gene>
    <name evidence="2" type="ORF">BD749_3096</name>
</gene>
<dbReference type="InterPro" id="IPR029063">
    <property type="entry name" value="SAM-dependent_MTases_sf"/>
</dbReference>
<dbReference type="Gene3D" id="3.40.50.150">
    <property type="entry name" value="Vaccinia Virus protein VP39"/>
    <property type="match status" value="1"/>
</dbReference>
<dbReference type="EMBL" id="PJMU01000003">
    <property type="protein sequence ID" value="PKV63256.1"/>
    <property type="molecule type" value="Genomic_DNA"/>
</dbReference>
<dbReference type="AlphaFoldDB" id="A0A2N3U936"/>
<evidence type="ECO:0000259" key="1">
    <source>
        <dbReference type="Pfam" id="PF13649"/>
    </source>
</evidence>
<keyword evidence="2" id="KW-0489">Methyltransferase</keyword>
<dbReference type="GO" id="GO:0032259">
    <property type="term" value="P:methylation"/>
    <property type="evidence" value="ECO:0007669"/>
    <property type="project" value="UniProtKB-KW"/>
</dbReference>
<dbReference type="Pfam" id="PF13649">
    <property type="entry name" value="Methyltransf_25"/>
    <property type="match status" value="1"/>
</dbReference>
<dbReference type="CDD" id="cd02440">
    <property type="entry name" value="AdoMet_MTases"/>
    <property type="match status" value="1"/>
</dbReference>
<keyword evidence="2" id="KW-0808">Transferase</keyword>
<sequence>MTKSESNTNFNRIAPVYDGLSRLVFGNALRQAQTAHLALIPEQANVLLIGGGSGWLLEQVLRSRPKAKISYLEVSEKMLQLAQRRICHKCSAPVNIDFRLGDENTLRTGETFDIIITPFLLDLFPDERLVYLMDRLTTALRPGGHWLFSDFWPNQTLIPGWQRLLLKSMYTFFGYVSRVKASRLPDFAAHFARQPLQLETSATFYGGLVQARAYRKV</sequence>
<dbReference type="SUPFAM" id="SSF53335">
    <property type="entry name" value="S-adenosyl-L-methionine-dependent methyltransferases"/>
    <property type="match status" value="1"/>
</dbReference>
<proteinExistence type="predicted"/>
<evidence type="ECO:0000313" key="2">
    <source>
        <dbReference type="EMBL" id="PKV63256.1"/>
    </source>
</evidence>
<dbReference type="InterPro" id="IPR041698">
    <property type="entry name" value="Methyltransf_25"/>
</dbReference>
<evidence type="ECO:0000313" key="3">
    <source>
        <dbReference type="Proteomes" id="UP000233782"/>
    </source>
</evidence>
<organism evidence="2 3">
    <name type="scientific">Pontibacter ramchanderi</name>
    <dbReference type="NCBI Taxonomy" id="1179743"/>
    <lineage>
        <taxon>Bacteria</taxon>
        <taxon>Pseudomonadati</taxon>
        <taxon>Bacteroidota</taxon>
        <taxon>Cytophagia</taxon>
        <taxon>Cytophagales</taxon>
        <taxon>Hymenobacteraceae</taxon>
        <taxon>Pontibacter</taxon>
    </lineage>
</organism>
<comment type="caution">
    <text evidence="2">The sequence shown here is derived from an EMBL/GenBank/DDBJ whole genome shotgun (WGS) entry which is preliminary data.</text>
</comment>